<dbReference type="SUPFAM" id="SSF48371">
    <property type="entry name" value="ARM repeat"/>
    <property type="match status" value="1"/>
</dbReference>
<dbReference type="KEGG" id="dfa:DFA_10494"/>
<reference evidence="3" key="1">
    <citation type="journal article" date="2011" name="Genome Res.">
        <title>Phylogeny-wide analysis of social amoeba genomes highlights ancient origins for complex intercellular communication.</title>
        <authorList>
            <person name="Heidel A.J."/>
            <person name="Lawal H.M."/>
            <person name="Felder M."/>
            <person name="Schilde C."/>
            <person name="Helps N.R."/>
            <person name="Tunggal B."/>
            <person name="Rivero F."/>
            <person name="John U."/>
            <person name="Schleicher M."/>
            <person name="Eichinger L."/>
            <person name="Platzer M."/>
            <person name="Noegel A.A."/>
            <person name="Schaap P."/>
            <person name="Gloeckner G."/>
        </authorList>
    </citation>
    <scope>NUCLEOTIDE SEQUENCE [LARGE SCALE GENOMIC DNA]</scope>
    <source>
        <strain evidence="3">SH3</strain>
    </source>
</reference>
<feature type="region of interest" description="Disordered" evidence="1">
    <location>
        <begin position="409"/>
        <end position="451"/>
    </location>
</feature>
<dbReference type="Proteomes" id="UP000007797">
    <property type="component" value="Unassembled WGS sequence"/>
</dbReference>
<evidence type="ECO:0000256" key="1">
    <source>
        <dbReference type="SAM" id="MobiDB-lite"/>
    </source>
</evidence>
<feature type="compositionally biased region" description="Acidic residues" evidence="1">
    <location>
        <begin position="418"/>
        <end position="451"/>
    </location>
</feature>
<dbReference type="GeneID" id="14867588"/>
<protein>
    <submittedName>
        <fullName evidence="2">Uncharacterized protein</fullName>
    </submittedName>
</protein>
<gene>
    <name evidence="2" type="ORF">DFA_10494</name>
</gene>
<organism evidence="2 3">
    <name type="scientific">Cavenderia fasciculata</name>
    <name type="common">Slime mold</name>
    <name type="synonym">Dictyostelium fasciculatum</name>
    <dbReference type="NCBI Taxonomy" id="261658"/>
    <lineage>
        <taxon>Eukaryota</taxon>
        <taxon>Amoebozoa</taxon>
        <taxon>Evosea</taxon>
        <taxon>Eumycetozoa</taxon>
        <taxon>Dictyostelia</taxon>
        <taxon>Acytosteliales</taxon>
        <taxon>Cavenderiaceae</taxon>
        <taxon>Cavenderia</taxon>
    </lineage>
</organism>
<dbReference type="RefSeq" id="XP_004354394.1">
    <property type="nucleotide sequence ID" value="XM_004354342.1"/>
</dbReference>
<accession>F4QAD3</accession>
<proteinExistence type="predicted"/>
<sequence>MIFMEEEEPTDQFICAVIKFKYCGGGIDKYIKSETTKQKVIPWLLYLVSNGMPPTYNPNKRKLDSTASKPNAHPIIENEAIHTLSWTITFNNTSSQLKQRVKQVVLEYLKKQTISYDDDDDDDHSITRKTDAIIRIARSMKNYGEKLEWDELIEFINNAMKHDNKNLRDISFMLMFQFIKKEMVKGKIDIKLAVVEGLKLDSEPIREVISECFKDYLFVGDAIKTIASSLSIREERESMCQVFISHFLLYFHDSSRRTAYRNQRRFVDHKEELFDIILATFDSKSIGSLSDTLKKIRSIIPKLDCSRLVMPLVQLFKPPHIVGTDEYRIVIDILCLIYPNIPKKLVSRSIHQLFKYTITAKEDQVFNLLDLKNVIRFSRDVMPVYLSQFLKHIYVKLDIDKDDTIYKIKDDEKGDPKDGEDEEVEEEYEDEDEEEEEEEDGDDEEEEELVVGEDQVEIRNNLLLLNEIVKVVSLSNIYPYALVLAKSLTKYQNRTSSLIIPHLFSSVCHKETIQEMVNDKQNVILDIFDQFFISMNLNHIAPFNFRNEDVRVPSYIEIISTFHHLIDSVGGGVMGDHPLFYCLDESLSMFADLQQAYFKRKNPTKEIQYFARIEYLGAWSSICHLIFKIMQLDGIRVLHDELPSLPKIITKLVSDLQKAKNGKHSESFYPKLAVFGGSILYIFKKCKVFKIRLDKDWFKIEHARSIMVDLMNFVDPEFSGCTYSDEMIMIIERIMAFVEHYISFAPVICGEGLYTIERTRNLMHVVRQLIAKKEFIHNPFRKTTTWVGK</sequence>
<dbReference type="EMBL" id="GL883026">
    <property type="protein sequence ID" value="EGG15652.1"/>
    <property type="molecule type" value="Genomic_DNA"/>
</dbReference>
<dbReference type="InterPro" id="IPR016024">
    <property type="entry name" value="ARM-type_fold"/>
</dbReference>
<evidence type="ECO:0000313" key="2">
    <source>
        <dbReference type="EMBL" id="EGG15652.1"/>
    </source>
</evidence>
<keyword evidence="3" id="KW-1185">Reference proteome</keyword>
<dbReference type="AlphaFoldDB" id="F4QAD3"/>
<evidence type="ECO:0000313" key="3">
    <source>
        <dbReference type="Proteomes" id="UP000007797"/>
    </source>
</evidence>
<name>F4QAD3_CACFS</name>